<accession>A0ABS6JC88</accession>
<keyword evidence="1" id="KW-0547">Nucleotide-binding</keyword>
<evidence type="ECO:0000259" key="2">
    <source>
        <dbReference type="PROSITE" id="PS50975"/>
    </source>
</evidence>
<dbReference type="InterPro" id="IPR026838">
    <property type="entry name" value="YheC/D"/>
</dbReference>
<dbReference type="RefSeq" id="WP_217065164.1">
    <property type="nucleotide sequence ID" value="NZ_JAHQCS010000065.1"/>
</dbReference>
<proteinExistence type="predicted"/>
<comment type="caution">
    <text evidence="3">The sequence shown here is derived from an EMBL/GenBank/DDBJ whole genome shotgun (WGS) entry which is preliminary data.</text>
</comment>
<sequence length="455" mass="52565">MLSFKFYISQFDVNDQLKPNQFVIPRKIASIWQIQHKMTGKLLFHFLSCDVEVLIDDTLPDTVVQVEPSIASHLSLLTHKRVQCIYDYKEKTFHFGPSVGVVIGDIQDSQENPFGTITNYVTEMAKSADAFHFPFHVFSYKDVTGSFIHGYTLHDGAWKKGTFPLPQVIYNRIGIRNQEKSVKGQDFFRKLTEMNIPYFNDQFLHKWDTYSHFSKEPTLTPYLPKTRQLKTRQDLTEMLNFASSIYLKPFWGKEGAGIIKVHKEKGSYFITYPTDRGWQTKNVKTIDQLVELLHVRIQKRQYLIQQSITPLHHLKTPVDFRILCIKNSLGEWQSCSAIARVGEDNKIVSNLSQGATQKKAISLLREFFPESEAVQIERFLHELAKHGAQVLDRETNGIYGELGFDFMLDNDIRVWILEVNIKPSKGDSIQLAKNTFPSIKLLLGFCEYLTGFSEY</sequence>
<dbReference type="Proteomes" id="UP000784880">
    <property type="component" value="Unassembled WGS sequence"/>
</dbReference>
<organism evidence="3 4">
    <name type="scientific">Evansella tamaricis</name>
    <dbReference type="NCBI Taxonomy" id="2069301"/>
    <lineage>
        <taxon>Bacteria</taxon>
        <taxon>Bacillati</taxon>
        <taxon>Bacillota</taxon>
        <taxon>Bacilli</taxon>
        <taxon>Bacillales</taxon>
        <taxon>Bacillaceae</taxon>
        <taxon>Evansella</taxon>
    </lineage>
</organism>
<evidence type="ECO:0000313" key="3">
    <source>
        <dbReference type="EMBL" id="MBU9711280.1"/>
    </source>
</evidence>
<protein>
    <submittedName>
        <fullName evidence="3">YheC/YheD family protein</fullName>
    </submittedName>
</protein>
<dbReference type="InterPro" id="IPR011761">
    <property type="entry name" value="ATP-grasp"/>
</dbReference>
<evidence type="ECO:0000256" key="1">
    <source>
        <dbReference type="PROSITE-ProRule" id="PRU00409"/>
    </source>
</evidence>
<feature type="domain" description="ATP-grasp" evidence="2">
    <location>
        <begin position="216"/>
        <end position="450"/>
    </location>
</feature>
<keyword evidence="1" id="KW-0067">ATP-binding</keyword>
<evidence type="ECO:0000313" key="4">
    <source>
        <dbReference type="Proteomes" id="UP000784880"/>
    </source>
</evidence>
<dbReference type="Pfam" id="PF14398">
    <property type="entry name" value="ATPgrasp_YheCD"/>
    <property type="match status" value="1"/>
</dbReference>
<dbReference type="EMBL" id="JAHQCS010000065">
    <property type="protein sequence ID" value="MBU9711280.1"/>
    <property type="molecule type" value="Genomic_DNA"/>
</dbReference>
<dbReference type="PROSITE" id="PS50975">
    <property type="entry name" value="ATP_GRASP"/>
    <property type="match status" value="1"/>
</dbReference>
<keyword evidence="4" id="KW-1185">Reference proteome</keyword>
<name>A0ABS6JC88_9BACI</name>
<gene>
    <name evidence="3" type="ORF">KS419_06010</name>
</gene>
<reference evidence="3 4" key="1">
    <citation type="submission" date="2021-06" db="EMBL/GenBank/DDBJ databases">
        <title>Bacillus sp. RD4P76, an endophyte from a halophyte.</title>
        <authorList>
            <person name="Sun J.-Q."/>
        </authorList>
    </citation>
    <scope>NUCLEOTIDE SEQUENCE [LARGE SCALE GENOMIC DNA]</scope>
    <source>
        <strain evidence="3 4">CGMCC 1.15917</strain>
    </source>
</reference>